<dbReference type="AlphaFoldDB" id="A0A5B7DYC6"/>
<comment type="caution">
    <text evidence="2">The sequence shown here is derived from an EMBL/GenBank/DDBJ whole genome shotgun (WGS) entry which is preliminary data.</text>
</comment>
<name>A0A5B7DYC6_PORTR</name>
<evidence type="ECO:0000313" key="3">
    <source>
        <dbReference type="Proteomes" id="UP000324222"/>
    </source>
</evidence>
<organism evidence="2 3">
    <name type="scientific">Portunus trituberculatus</name>
    <name type="common">Swimming crab</name>
    <name type="synonym">Neptunus trituberculatus</name>
    <dbReference type="NCBI Taxonomy" id="210409"/>
    <lineage>
        <taxon>Eukaryota</taxon>
        <taxon>Metazoa</taxon>
        <taxon>Ecdysozoa</taxon>
        <taxon>Arthropoda</taxon>
        <taxon>Crustacea</taxon>
        <taxon>Multicrustacea</taxon>
        <taxon>Malacostraca</taxon>
        <taxon>Eumalacostraca</taxon>
        <taxon>Eucarida</taxon>
        <taxon>Decapoda</taxon>
        <taxon>Pleocyemata</taxon>
        <taxon>Brachyura</taxon>
        <taxon>Eubrachyura</taxon>
        <taxon>Portunoidea</taxon>
        <taxon>Portunidae</taxon>
        <taxon>Portuninae</taxon>
        <taxon>Portunus</taxon>
    </lineage>
</organism>
<evidence type="ECO:0000313" key="2">
    <source>
        <dbReference type="EMBL" id="MPC26119.1"/>
    </source>
</evidence>
<evidence type="ECO:0000256" key="1">
    <source>
        <dbReference type="SAM" id="MobiDB-lite"/>
    </source>
</evidence>
<accession>A0A5B7DYC6</accession>
<protein>
    <submittedName>
        <fullName evidence="2">Uncharacterized protein</fullName>
    </submittedName>
</protein>
<feature type="region of interest" description="Disordered" evidence="1">
    <location>
        <begin position="160"/>
        <end position="228"/>
    </location>
</feature>
<proteinExistence type="predicted"/>
<keyword evidence="3" id="KW-1185">Reference proteome</keyword>
<feature type="compositionally biased region" description="Basic residues" evidence="1">
    <location>
        <begin position="195"/>
        <end position="205"/>
    </location>
</feature>
<reference evidence="2 3" key="1">
    <citation type="submission" date="2019-05" db="EMBL/GenBank/DDBJ databases">
        <title>Another draft genome of Portunus trituberculatus and its Hox gene families provides insights of decapod evolution.</title>
        <authorList>
            <person name="Jeong J.-H."/>
            <person name="Song I."/>
            <person name="Kim S."/>
            <person name="Choi T."/>
            <person name="Kim D."/>
            <person name="Ryu S."/>
            <person name="Kim W."/>
        </authorList>
    </citation>
    <scope>NUCLEOTIDE SEQUENCE [LARGE SCALE GENOMIC DNA]</scope>
    <source>
        <tissue evidence="2">Muscle</tissue>
    </source>
</reference>
<gene>
    <name evidence="2" type="ORF">E2C01_019251</name>
</gene>
<dbReference type="Proteomes" id="UP000324222">
    <property type="component" value="Unassembled WGS sequence"/>
</dbReference>
<dbReference type="EMBL" id="VSRR010001557">
    <property type="protein sequence ID" value="MPC26119.1"/>
    <property type="molecule type" value="Genomic_DNA"/>
</dbReference>
<feature type="region of interest" description="Disordered" evidence="1">
    <location>
        <begin position="77"/>
        <end position="103"/>
    </location>
</feature>
<sequence length="228" mass="23338">MNFTPLLNNASDYRFRCVTQQASLKSRGSVVSGDPGAAKPVTQKVTQKTDAHRSAVGQSQWAVFDWSFGAWVGRGHINEDQEGTGGPAPSPWAGAGCGRSPVGSVRRGAARRVMGRRGGGCGCGVALGLGSATPAPVCVGAVVPRCPAALLASTPRPGLEAEGIRRAPREGPAPPGARCDTCRHAPRTHSPAVQKHARTGPHRQAGRGALGSEQRGEGGMSDAVPGGQ</sequence>